<organism evidence="1 2">
    <name type="scientific">Mycoplasma haemocanis (strain Illinois)</name>
    <dbReference type="NCBI Taxonomy" id="1111676"/>
    <lineage>
        <taxon>Bacteria</taxon>
        <taxon>Bacillati</taxon>
        <taxon>Mycoplasmatota</taxon>
        <taxon>Mollicutes</taxon>
        <taxon>Mycoplasmataceae</taxon>
        <taxon>Mycoplasma</taxon>
    </lineage>
</organism>
<name>H6N7C8_MYCHN</name>
<dbReference type="STRING" id="1111676.MHC_03450"/>
<dbReference type="EMBL" id="CP003199">
    <property type="protein sequence ID" value="AEW45550.1"/>
    <property type="molecule type" value="Genomic_DNA"/>
</dbReference>
<dbReference type="HOGENOM" id="CLU_098620_2_0_14"/>
<proteinExistence type="predicted"/>
<evidence type="ECO:0000313" key="2">
    <source>
        <dbReference type="Proteomes" id="UP000009135"/>
    </source>
</evidence>
<sequence>MNVLLKAATLTGGIGGITAGGYLTYSHVFPKNRKTILDALRSKNKSPIEGNEHQWTLKKDLYLKNPNNFKIVFKGSEKSSITEEELKEWCSGILKDTYSEEKASDLLKAEKWCSKPNIKEALSKESQELIPLSGESIDASWNNKISTHSNDVQKELIDGWKLPAESGGTNKVSSAALRDSCRQKIEKEYISSSDTDYTLSKKWCLKS</sequence>
<protein>
    <submittedName>
        <fullName evidence="1">Uncharacterized protein</fullName>
    </submittedName>
</protein>
<dbReference type="KEGG" id="mhe:MHC_03450"/>
<keyword evidence="2" id="KW-1185">Reference proteome</keyword>
<dbReference type="AlphaFoldDB" id="H6N7C8"/>
<accession>H6N7C8</accession>
<evidence type="ECO:0000313" key="1">
    <source>
        <dbReference type="EMBL" id="AEW45550.1"/>
    </source>
</evidence>
<reference evidence="1 2" key="1">
    <citation type="journal article" date="2012" name="J. Bacteriol.">
        <title>Complete genome sequence of Mycoplasma haemocanis strain Illinois.</title>
        <authorList>
            <person name="do Nascimento N.C."/>
            <person name="Guimaraes A.M."/>
            <person name="Santos A.P."/>
            <person name="Sanmiguel P.J."/>
            <person name="Messick J.B."/>
        </authorList>
    </citation>
    <scope>NUCLEOTIDE SEQUENCE [LARGE SCALE GENOMIC DNA]</scope>
    <source>
        <strain evidence="1 2">Illinois</strain>
    </source>
</reference>
<dbReference type="OrthoDB" id="9827101at2"/>
<dbReference type="Proteomes" id="UP000009135">
    <property type="component" value="Chromosome"/>
</dbReference>
<gene>
    <name evidence="1" type="ordered locus">MHC_03450</name>
</gene>